<dbReference type="InterPro" id="IPR024026">
    <property type="entry name" value="3'-RNA_MeTfrase_Hen1_bac"/>
</dbReference>
<feature type="domain" description="Hen1 N-terminal" evidence="14">
    <location>
        <begin position="13"/>
        <end position="250"/>
    </location>
</feature>
<dbReference type="InterPro" id="IPR026610">
    <property type="entry name" value="Hen1"/>
</dbReference>
<keyword evidence="4" id="KW-0489">Methyltransferase</keyword>
<dbReference type="Gene3D" id="3.40.50.150">
    <property type="entry name" value="Vaccinia Virus protein VP39"/>
    <property type="match status" value="1"/>
</dbReference>
<keyword evidence="16" id="KW-1185">Reference proteome</keyword>
<evidence type="ECO:0000256" key="7">
    <source>
        <dbReference type="ARBA" id="ARBA00022723"/>
    </source>
</evidence>
<dbReference type="InterPro" id="IPR029063">
    <property type="entry name" value="SAM-dependent_MTases_sf"/>
</dbReference>
<evidence type="ECO:0000256" key="4">
    <source>
        <dbReference type="ARBA" id="ARBA00022603"/>
    </source>
</evidence>
<dbReference type="GO" id="GO:0001510">
    <property type="term" value="P:RNA methylation"/>
    <property type="evidence" value="ECO:0007669"/>
    <property type="project" value="InterPro"/>
</dbReference>
<keyword evidence="10" id="KW-0943">RNA-mediated gene silencing</keyword>
<dbReference type="AlphaFoldDB" id="A0A918L6C1"/>
<dbReference type="CDD" id="cd02440">
    <property type="entry name" value="AdoMet_MTases"/>
    <property type="match status" value="1"/>
</dbReference>
<evidence type="ECO:0000256" key="8">
    <source>
        <dbReference type="ARBA" id="ARBA00022842"/>
    </source>
</evidence>
<keyword evidence="7" id="KW-0479">Metal-binding</keyword>
<proteinExistence type="inferred from homology"/>
<evidence type="ECO:0000256" key="3">
    <source>
        <dbReference type="ARBA" id="ARBA00021330"/>
    </source>
</evidence>
<comment type="similarity">
    <text evidence="2">Belongs to the methyltransferase superfamily. HEN1 family.</text>
</comment>
<reference evidence="15" key="1">
    <citation type="journal article" date="2014" name="Int. J. Syst. Evol. Microbiol.">
        <title>Complete genome sequence of Corynebacterium casei LMG S-19264T (=DSM 44701T), isolated from a smear-ripened cheese.</title>
        <authorList>
            <consortium name="US DOE Joint Genome Institute (JGI-PGF)"/>
            <person name="Walter F."/>
            <person name="Albersmeier A."/>
            <person name="Kalinowski J."/>
            <person name="Ruckert C."/>
        </authorList>
    </citation>
    <scope>NUCLEOTIDE SEQUENCE</scope>
    <source>
        <strain evidence="15">JCM 3276</strain>
    </source>
</reference>
<evidence type="ECO:0000259" key="13">
    <source>
        <dbReference type="Pfam" id="PF08242"/>
    </source>
</evidence>
<dbReference type="NCBIfam" id="TIGR04074">
    <property type="entry name" value="bacter_Hen1"/>
    <property type="match status" value="1"/>
</dbReference>
<organism evidence="15 16">
    <name type="scientific">Actinokineospora fastidiosa</name>
    <dbReference type="NCBI Taxonomy" id="1816"/>
    <lineage>
        <taxon>Bacteria</taxon>
        <taxon>Bacillati</taxon>
        <taxon>Actinomycetota</taxon>
        <taxon>Actinomycetes</taxon>
        <taxon>Pseudonocardiales</taxon>
        <taxon>Pseudonocardiaceae</taxon>
        <taxon>Actinokineospora</taxon>
    </lineage>
</organism>
<dbReference type="Pfam" id="PF08242">
    <property type="entry name" value="Methyltransf_12"/>
    <property type="match status" value="1"/>
</dbReference>
<dbReference type="InterPro" id="IPR024740">
    <property type="entry name" value="Hen1_N"/>
</dbReference>
<reference evidence="15" key="2">
    <citation type="submission" date="2020-09" db="EMBL/GenBank/DDBJ databases">
        <authorList>
            <person name="Sun Q."/>
            <person name="Ohkuma M."/>
        </authorList>
    </citation>
    <scope>NUCLEOTIDE SEQUENCE</scope>
    <source>
        <strain evidence="15">JCM 3276</strain>
    </source>
</reference>
<accession>A0A918L6C1</accession>
<dbReference type="SUPFAM" id="SSF53335">
    <property type="entry name" value="S-adenosyl-L-methionine-dependent methyltransferases"/>
    <property type="match status" value="1"/>
</dbReference>
<dbReference type="GO" id="GO:0090486">
    <property type="term" value="F:small RNA 2'-O-methyltransferase activity"/>
    <property type="evidence" value="ECO:0007669"/>
    <property type="project" value="UniProtKB-EC"/>
</dbReference>
<evidence type="ECO:0000256" key="10">
    <source>
        <dbReference type="ARBA" id="ARBA00023158"/>
    </source>
</evidence>
<dbReference type="Gene3D" id="3.30.1610.20">
    <property type="entry name" value="Hen1, N-terminal domain"/>
    <property type="match status" value="1"/>
</dbReference>
<evidence type="ECO:0000256" key="6">
    <source>
        <dbReference type="ARBA" id="ARBA00022691"/>
    </source>
</evidence>
<evidence type="ECO:0000256" key="12">
    <source>
        <dbReference type="ARBA" id="ARBA00048418"/>
    </source>
</evidence>
<sequence length="463" mass="50938">MPASPTVRDTRPVLLTLTTTRAPATDLGYLLFKHPDKAQRFDTAAGPAFVFYPRADEQECTAALLLEVDPVALSRAHRGQDTGLGHYVNDGPYAAGSLLAVALSRVFKTAMNGRCEARPELAASPIPLRVHVPSAPCKGKDLPERLFGPLGWQVDARTIPLDPAFPEWGDAPYVDLRLTGEIRLADALRQLYVLLPVLDDAKHYWVGADEVDKLLRAGGDWLAAHPERDLISARYLKHRGAYVRTALERLTELEGGEVREEPAENRPLAAVRRETVLGVLRELGARRVLDLGCGGGALLRELVAEPTVTEIVGTDVSPRALAGVARWLERLPERTRERIAVRQSSLTYGDPSLAGFDAAVLMEVVEHVDPPRLPALERVVFDVARPAHVLVTTPNIEHNVRFPGLTGLRHPDHRFEWTRAQFRAWADAVADHRGYTVAFRPVGPDDPEVGPPTQLAVFSRKEA</sequence>
<comment type="cofactor">
    <cofactor evidence="1">
        <name>Mg(2+)</name>
        <dbReference type="ChEBI" id="CHEBI:18420"/>
    </cofactor>
</comment>
<evidence type="ECO:0000313" key="15">
    <source>
        <dbReference type="EMBL" id="GGS14038.1"/>
    </source>
</evidence>
<dbReference type="EC" id="2.1.1.386" evidence="11"/>
<keyword evidence="6" id="KW-0949">S-adenosyl-L-methionine</keyword>
<name>A0A918L6C1_9PSEU</name>
<evidence type="ECO:0000256" key="9">
    <source>
        <dbReference type="ARBA" id="ARBA00022884"/>
    </source>
</evidence>
<dbReference type="PANTHER" id="PTHR21404">
    <property type="entry name" value="HEN1"/>
    <property type="match status" value="1"/>
</dbReference>
<dbReference type="EMBL" id="BMRB01000001">
    <property type="protein sequence ID" value="GGS14038.1"/>
    <property type="molecule type" value="Genomic_DNA"/>
</dbReference>
<protein>
    <recommendedName>
        <fullName evidence="3">Small RNA 2'-O-methyltransferase</fullName>
        <ecNumber evidence="11">2.1.1.386</ecNumber>
    </recommendedName>
</protein>
<dbReference type="PANTHER" id="PTHR21404:SF3">
    <property type="entry name" value="SMALL RNA 2'-O-METHYLTRANSFERASE"/>
    <property type="match status" value="1"/>
</dbReference>
<dbReference type="Proteomes" id="UP000660680">
    <property type="component" value="Unassembled WGS sequence"/>
</dbReference>
<dbReference type="InterPro" id="IPR038546">
    <property type="entry name" value="Hen1_N_sf"/>
</dbReference>
<dbReference type="GO" id="GO:0003723">
    <property type="term" value="F:RNA binding"/>
    <property type="evidence" value="ECO:0007669"/>
    <property type="project" value="UniProtKB-KW"/>
</dbReference>
<comment type="catalytic activity">
    <reaction evidence="12">
        <text>small RNA 3'-end nucleotide + S-adenosyl-L-methionine = small RNA 3'-end 2'-O-methylnucleotide + S-adenosyl-L-homocysteine + H(+)</text>
        <dbReference type="Rhea" id="RHEA:37887"/>
        <dbReference type="Rhea" id="RHEA-COMP:10415"/>
        <dbReference type="Rhea" id="RHEA-COMP:10416"/>
        <dbReference type="ChEBI" id="CHEBI:15378"/>
        <dbReference type="ChEBI" id="CHEBI:57856"/>
        <dbReference type="ChEBI" id="CHEBI:59789"/>
        <dbReference type="ChEBI" id="CHEBI:74896"/>
        <dbReference type="ChEBI" id="CHEBI:74898"/>
        <dbReference type="EC" id="2.1.1.386"/>
    </reaction>
</comment>
<evidence type="ECO:0000256" key="11">
    <source>
        <dbReference type="ARBA" id="ARBA00035025"/>
    </source>
</evidence>
<comment type="caution">
    <text evidence="15">The sequence shown here is derived from an EMBL/GenBank/DDBJ whole genome shotgun (WGS) entry which is preliminary data.</text>
</comment>
<feature type="domain" description="Methyltransferase type 12" evidence="13">
    <location>
        <begin position="289"/>
        <end position="379"/>
    </location>
</feature>
<evidence type="ECO:0000256" key="2">
    <source>
        <dbReference type="ARBA" id="ARBA00009026"/>
    </source>
</evidence>
<evidence type="ECO:0000259" key="14">
    <source>
        <dbReference type="Pfam" id="PF12623"/>
    </source>
</evidence>
<keyword evidence="9" id="KW-0694">RNA-binding</keyword>
<evidence type="ECO:0000256" key="1">
    <source>
        <dbReference type="ARBA" id="ARBA00001946"/>
    </source>
</evidence>
<evidence type="ECO:0000256" key="5">
    <source>
        <dbReference type="ARBA" id="ARBA00022679"/>
    </source>
</evidence>
<dbReference type="GO" id="GO:0046872">
    <property type="term" value="F:metal ion binding"/>
    <property type="evidence" value="ECO:0007669"/>
    <property type="project" value="UniProtKB-KW"/>
</dbReference>
<evidence type="ECO:0000313" key="16">
    <source>
        <dbReference type="Proteomes" id="UP000660680"/>
    </source>
</evidence>
<dbReference type="GO" id="GO:0031047">
    <property type="term" value="P:regulatory ncRNA-mediated gene silencing"/>
    <property type="evidence" value="ECO:0007669"/>
    <property type="project" value="UniProtKB-KW"/>
</dbReference>
<keyword evidence="5" id="KW-0808">Transferase</keyword>
<dbReference type="Pfam" id="PF12623">
    <property type="entry name" value="Hen1_L"/>
    <property type="match status" value="1"/>
</dbReference>
<dbReference type="InterPro" id="IPR013217">
    <property type="entry name" value="Methyltransf_12"/>
</dbReference>
<gene>
    <name evidence="15" type="ORF">GCM10010171_02360</name>
</gene>
<keyword evidence="8" id="KW-0460">Magnesium</keyword>